<dbReference type="Proteomes" id="UP000599523">
    <property type="component" value="Unassembled WGS sequence"/>
</dbReference>
<feature type="transmembrane region" description="Helical" evidence="5">
    <location>
        <begin position="30"/>
        <end position="53"/>
    </location>
</feature>
<feature type="transmembrane region" description="Helical" evidence="5">
    <location>
        <begin position="161"/>
        <end position="189"/>
    </location>
</feature>
<proteinExistence type="predicted"/>
<dbReference type="InterPro" id="IPR006977">
    <property type="entry name" value="Yip1_dom"/>
</dbReference>
<feature type="transmembrane region" description="Helical" evidence="5">
    <location>
        <begin position="65"/>
        <end position="92"/>
    </location>
</feature>
<name>A0A972FCC7_9RHOO</name>
<dbReference type="AlphaFoldDB" id="A0A972FCC7"/>
<sequence>MDLIQYPRMLWSSHAGWDKLANADLAPSQLIYRLVLPMALLPPLMIIYASTHIGPAYFPTVSAPVWWLVALQFLALQLLVVPLMAWAIRSLATSHGGSGTYRDAFKVAAVAPVPLWLSSLILLQNEIWLVIGVPLLALGASAALIMRGVEGLLKVGDDLDAANLAITVIALGVLVWFILVGFTLMPFMIAR</sequence>
<feature type="transmembrane region" description="Helical" evidence="5">
    <location>
        <begin position="127"/>
        <end position="149"/>
    </location>
</feature>
<evidence type="ECO:0000256" key="4">
    <source>
        <dbReference type="ARBA" id="ARBA00023136"/>
    </source>
</evidence>
<dbReference type="RefSeq" id="WP_168987454.1">
    <property type="nucleotide sequence ID" value="NZ_CAWPHM010000221.1"/>
</dbReference>
<reference evidence="7" key="1">
    <citation type="submission" date="2019-12" db="EMBL/GenBank/DDBJ databases">
        <title>Comparative genomics gives insights into the taxonomy of the Azoarcus-Aromatoleum group and reveals separate origins of nif in the plant-associated Azoarcus and non-plant-associated Aromatoleum sub-groups.</title>
        <authorList>
            <person name="Lafos M."/>
            <person name="Maluk M."/>
            <person name="Batista M."/>
            <person name="Junghare M."/>
            <person name="Carmona M."/>
            <person name="Faoro H."/>
            <person name="Cruz L.M."/>
            <person name="Battistoni F."/>
            <person name="De Souza E."/>
            <person name="Pedrosa F."/>
            <person name="Chen W.-M."/>
            <person name="Poole P.S."/>
            <person name="Dixon R.A."/>
            <person name="James E.K."/>
        </authorList>
    </citation>
    <scope>NUCLEOTIDE SEQUENCE</scope>
    <source>
        <strain evidence="7">NSC3</strain>
    </source>
</reference>
<keyword evidence="8" id="KW-1185">Reference proteome</keyword>
<evidence type="ECO:0000313" key="7">
    <source>
        <dbReference type="EMBL" id="NMG02672.1"/>
    </source>
</evidence>
<evidence type="ECO:0000259" key="6">
    <source>
        <dbReference type="Pfam" id="PF04893"/>
    </source>
</evidence>
<dbReference type="Pfam" id="PF04893">
    <property type="entry name" value="Yip1"/>
    <property type="match status" value="1"/>
</dbReference>
<comment type="caution">
    <text evidence="7">The sequence shown here is derived from an EMBL/GenBank/DDBJ whole genome shotgun (WGS) entry which is preliminary data.</text>
</comment>
<feature type="domain" description="Yip1" evidence="6">
    <location>
        <begin position="27"/>
        <end position="178"/>
    </location>
</feature>
<dbReference type="EMBL" id="WTVM01000029">
    <property type="protein sequence ID" value="NMG02672.1"/>
    <property type="molecule type" value="Genomic_DNA"/>
</dbReference>
<evidence type="ECO:0000256" key="3">
    <source>
        <dbReference type="ARBA" id="ARBA00022989"/>
    </source>
</evidence>
<evidence type="ECO:0000313" key="8">
    <source>
        <dbReference type="Proteomes" id="UP000599523"/>
    </source>
</evidence>
<accession>A0A972FCC7</accession>
<comment type="subcellular location">
    <subcellularLocation>
        <location evidence="1">Membrane</location>
        <topology evidence="1">Multi-pass membrane protein</topology>
    </subcellularLocation>
</comment>
<evidence type="ECO:0000256" key="5">
    <source>
        <dbReference type="SAM" id="Phobius"/>
    </source>
</evidence>
<protein>
    <submittedName>
        <fullName evidence="7">DUF1282 domain-containing protein</fullName>
    </submittedName>
</protein>
<evidence type="ECO:0000256" key="1">
    <source>
        <dbReference type="ARBA" id="ARBA00004141"/>
    </source>
</evidence>
<dbReference type="GO" id="GO:0016020">
    <property type="term" value="C:membrane"/>
    <property type="evidence" value="ECO:0007669"/>
    <property type="project" value="UniProtKB-SubCell"/>
</dbReference>
<keyword evidence="2 5" id="KW-0812">Transmembrane</keyword>
<keyword evidence="3 5" id="KW-1133">Transmembrane helix</keyword>
<evidence type="ECO:0000256" key="2">
    <source>
        <dbReference type="ARBA" id="ARBA00022692"/>
    </source>
</evidence>
<organism evidence="7 8">
    <name type="scientific">Azoarcus taiwanensis</name>
    <dbReference type="NCBI Taxonomy" id="666964"/>
    <lineage>
        <taxon>Bacteria</taxon>
        <taxon>Pseudomonadati</taxon>
        <taxon>Pseudomonadota</taxon>
        <taxon>Betaproteobacteria</taxon>
        <taxon>Rhodocyclales</taxon>
        <taxon>Zoogloeaceae</taxon>
        <taxon>Azoarcus</taxon>
    </lineage>
</organism>
<gene>
    <name evidence="7" type="ORF">GPA21_06765</name>
</gene>
<keyword evidence="4 5" id="KW-0472">Membrane</keyword>